<comment type="caution">
    <text evidence="1">The sequence shown here is derived from an EMBL/GenBank/DDBJ whole genome shotgun (WGS) entry which is preliminary data.</text>
</comment>
<dbReference type="EMBL" id="SKBU01000018">
    <property type="protein sequence ID" value="TCJ16139.1"/>
    <property type="molecule type" value="Genomic_DNA"/>
</dbReference>
<dbReference type="AlphaFoldDB" id="A0A4R1BG28"/>
<gene>
    <name evidence="1" type="ORF">E0L93_10705</name>
</gene>
<dbReference type="Proteomes" id="UP000295244">
    <property type="component" value="Unassembled WGS sequence"/>
</dbReference>
<accession>A0A4R1BG28</accession>
<name>A0A4R1BG28_9ACTN</name>
<dbReference type="RefSeq" id="WP_132691743.1">
    <property type="nucleotide sequence ID" value="NZ_SKBU01000018.1"/>
</dbReference>
<keyword evidence="2" id="KW-1185">Reference proteome</keyword>
<proteinExistence type="predicted"/>
<sequence length="77" mass="8359">MRRSVLKYLLALTALAGLVALARSYLEKSGSRTEVAQMFFDDGSSVTLTGDSVRAQEFEDIAHKVLEIALADGRQGI</sequence>
<evidence type="ECO:0000313" key="2">
    <source>
        <dbReference type="Proteomes" id="UP000295244"/>
    </source>
</evidence>
<evidence type="ECO:0000313" key="1">
    <source>
        <dbReference type="EMBL" id="TCJ16139.1"/>
    </source>
</evidence>
<organism evidence="1 2">
    <name type="scientific">Rubrobacter taiwanensis</name>
    <dbReference type="NCBI Taxonomy" id="185139"/>
    <lineage>
        <taxon>Bacteria</taxon>
        <taxon>Bacillati</taxon>
        <taxon>Actinomycetota</taxon>
        <taxon>Rubrobacteria</taxon>
        <taxon>Rubrobacterales</taxon>
        <taxon>Rubrobacteraceae</taxon>
        <taxon>Rubrobacter</taxon>
    </lineage>
</organism>
<reference evidence="1 2" key="1">
    <citation type="submission" date="2019-03" db="EMBL/GenBank/DDBJ databases">
        <title>Whole genome sequence of a novel Rubrobacter taiwanensis strain, isolated from Yellowstone National Park.</title>
        <authorList>
            <person name="Freed S."/>
            <person name="Ramaley R.F."/>
            <person name="Kyndt J.A."/>
        </authorList>
    </citation>
    <scope>NUCLEOTIDE SEQUENCE [LARGE SCALE GENOMIC DNA]</scope>
    <source>
        <strain evidence="1 2">Yellowstone</strain>
    </source>
</reference>
<protein>
    <submittedName>
        <fullName evidence="1">Uncharacterized protein</fullName>
    </submittedName>
</protein>